<dbReference type="PROSITE" id="PS50112">
    <property type="entry name" value="PAS"/>
    <property type="match status" value="1"/>
</dbReference>
<dbReference type="NCBIfam" id="TIGR00229">
    <property type="entry name" value="sensory_box"/>
    <property type="match status" value="1"/>
</dbReference>
<evidence type="ECO:0000313" key="5">
    <source>
        <dbReference type="Proteomes" id="UP000260665"/>
    </source>
</evidence>
<dbReference type="OrthoDB" id="9813903at2"/>
<dbReference type="PROSITE" id="PS50887">
    <property type="entry name" value="GGDEF"/>
    <property type="match status" value="1"/>
</dbReference>
<feature type="domain" description="GGDEF" evidence="3">
    <location>
        <begin position="334"/>
        <end position="466"/>
    </location>
</feature>
<dbReference type="InterPro" id="IPR001633">
    <property type="entry name" value="EAL_dom"/>
</dbReference>
<feature type="domain" description="EAL" evidence="2">
    <location>
        <begin position="473"/>
        <end position="727"/>
    </location>
</feature>
<dbReference type="Gene3D" id="3.20.20.450">
    <property type="entry name" value="EAL domain"/>
    <property type="match status" value="1"/>
</dbReference>
<dbReference type="SUPFAM" id="SSF141868">
    <property type="entry name" value="EAL domain-like"/>
    <property type="match status" value="1"/>
</dbReference>
<dbReference type="PANTHER" id="PTHR44757:SF2">
    <property type="entry name" value="BIOFILM ARCHITECTURE MAINTENANCE PROTEIN MBAA"/>
    <property type="match status" value="1"/>
</dbReference>
<dbReference type="InterPro" id="IPR000160">
    <property type="entry name" value="GGDEF_dom"/>
</dbReference>
<dbReference type="AlphaFoldDB" id="A0A3E1RFK2"/>
<dbReference type="SMART" id="SM00267">
    <property type="entry name" value="GGDEF"/>
    <property type="match status" value="1"/>
</dbReference>
<organism evidence="4 5">
    <name type="scientific">Rhodoferax lacus</name>
    <dbReference type="NCBI Taxonomy" id="2184758"/>
    <lineage>
        <taxon>Bacteria</taxon>
        <taxon>Pseudomonadati</taxon>
        <taxon>Pseudomonadota</taxon>
        <taxon>Betaproteobacteria</taxon>
        <taxon>Burkholderiales</taxon>
        <taxon>Comamonadaceae</taxon>
        <taxon>Rhodoferax</taxon>
    </lineage>
</organism>
<dbReference type="RefSeq" id="WP_117174792.1">
    <property type="nucleotide sequence ID" value="NZ_QFZK01000002.1"/>
</dbReference>
<sequence>MNADLQAVPGEDALSAQLFRYAQDLDTLMQQHNRLQKHHQMLLQSLGQEVPSDNLLPNLLARTSPLHWITDQQGNILRTNSDKPRSRRLGTGMQTGKNIRQYLAEQDSPVVEHVLARLGLADAHSSAVQMQVQWVAGDSAQKILLLDALLMPVIQDGQLEIHWYLQPATQGDYTPLQAQTAFVHRVKSEHGALVVSPEGNVVAANGGFCRISGYSEVELVGRNTNMLGSGRHDASFFQDFWLELMDTGSWNGTLFNRRKSGQIFLGWKTIRMIEDPQGQVLSYMEGNVDISYGEPSVKQMEAIANTDSLTGLPNRRMLMERFKHYLADADLFQDEIALLFIDLDRFKPINDELGHAVGDLVLQEVANRMGKALLPEDLLARAGGDEFVVVLRGRKRVEMAEAIGSQIQNALAQGLQIQGRHLGIGASIGCARYPLDGNDMLTLLQRADAAMYGAKRFGLPFCFYDEGMDEADQPNLELDLWQAVDRGEITLVYQPQIRNDKARSLRGCEALMRWKHPVLGDVDTAQFIALAEKSGAIVHLGCWALEHACSQMRLWREQGLPEFTLSLNVSLRQLRSPLFLGEVLRALQDNGLSAQQLEMELSETQALMCVPGDIQHIQALREIGVRIAIDDYGISFSSLSRLNCLSISSFKINAQCVRDLSTSADARAISNCMIAISKAMGIEVIAQGVETEEQAALLAQQGCQVIQGFYSGHPVGAEALVELARAG</sequence>
<dbReference type="PROSITE" id="PS50883">
    <property type="entry name" value="EAL"/>
    <property type="match status" value="1"/>
</dbReference>
<evidence type="ECO:0000259" key="2">
    <source>
        <dbReference type="PROSITE" id="PS50883"/>
    </source>
</evidence>
<dbReference type="Gene3D" id="3.30.70.270">
    <property type="match status" value="1"/>
</dbReference>
<proteinExistence type="predicted"/>
<dbReference type="InterPro" id="IPR052155">
    <property type="entry name" value="Biofilm_reg_signaling"/>
</dbReference>
<name>A0A3E1RFK2_9BURK</name>
<comment type="caution">
    <text evidence="4">The sequence shown here is derived from an EMBL/GenBank/DDBJ whole genome shotgun (WGS) entry which is preliminary data.</text>
</comment>
<protein>
    <submittedName>
        <fullName evidence="4">GGDEF domain-containing protein</fullName>
    </submittedName>
</protein>
<dbReference type="NCBIfam" id="TIGR00254">
    <property type="entry name" value="GGDEF"/>
    <property type="match status" value="1"/>
</dbReference>
<accession>A0A3E1RFK2</accession>
<dbReference type="SUPFAM" id="SSF55785">
    <property type="entry name" value="PYP-like sensor domain (PAS domain)"/>
    <property type="match status" value="1"/>
</dbReference>
<dbReference type="InterPro" id="IPR035919">
    <property type="entry name" value="EAL_sf"/>
</dbReference>
<keyword evidence="5" id="KW-1185">Reference proteome</keyword>
<reference evidence="4 5" key="1">
    <citation type="submission" date="2018-05" db="EMBL/GenBank/DDBJ databases">
        <title>Rhodoferax soyangensis sp.nov., isolated from an oligotrophic freshwater lake.</title>
        <authorList>
            <person name="Park M."/>
        </authorList>
    </citation>
    <scope>NUCLEOTIDE SEQUENCE [LARGE SCALE GENOMIC DNA]</scope>
    <source>
        <strain evidence="4 5">IMCC26218</strain>
    </source>
</reference>
<dbReference type="SUPFAM" id="SSF55073">
    <property type="entry name" value="Nucleotide cyclase"/>
    <property type="match status" value="1"/>
</dbReference>
<dbReference type="InterPro" id="IPR043128">
    <property type="entry name" value="Rev_trsase/Diguanyl_cyclase"/>
</dbReference>
<gene>
    <name evidence="4" type="ORF">DIC66_05385</name>
</gene>
<dbReference type="PANTHER" id="PTHR44757">
    <property type="entry name" value="DIGUANYLATE CYCLASE DGCP"/>
    <property type="match status" value="1"/>
</dbReference>
<dbReference type="CDD" id="cd01949">
    <property type="entry name" value="GGDEF"/>
    <property type="match status" value="1"/>
</dbReference>
<dbReference type="EMBL" id="QFZK01000002">
    <property type="protein sequence ID" value="RFO98149.1"/>
    <property type="molecule type" value="Genomic_DNA"/>
</dbReference>
<evidence type="ECO:0000313" key="4">
    <source>
        <dbReference type="EMBL" id="RFO98149.1"/>
    </source>
</evidence>
<feature type="domain" description="PAS" evidence="1">
    <location>
        <begin position="193"/>
        <end position="223"/>
    </location>
</feature>
<dbReference type="CDD" id="cd01948">
    <property type="entry name" value="EAL"/>
    <property type="match status" value="1"/>
</dbReference>
<evidence type="ECO:0000259" key="3">
    <source>
        <dbReference type="PROSITE" id="PS50887"/>
    </source>
</evidence>
<dbReference type="CDD" id="cd00130">
    <property type="entry name" value="PAS"/>
    <property type="match status" value="1"/>
</dbReference>
<evidence type="ECO:0000259" key="1">
    <source>
        <dbReference type="PROSITE" id="PS50112"/>
    </source>
</evidence>
<dbReference type="Proteomes" id="UP000260665">
    <property type="component" value="Unassembled WGS sequence"/>
</dbReference>
<dbReference type="InterPro" id="IPR029787">
    <property type="entry name" value="Nucleotide_cyclase"/>
</dbReference>
<dbReference type="Gene3D" id="3.30.450.20">
    <property type="entry name" value="PAS domain"/>
    <property type="match status" value="1"/>
</dbReference>
<dbReference type="InterPro" id="IPR000014">
    <property type="entry name" value="PAS"/>
</dbReference>
<dbReference type="Pfam" id="PF00563">
    <property type="entry name" value="EAL"/>
    <property type="match status" value="1"/>
</dbReference>
<dbReference type="Pfam" id="PF00990">
    <property type="entry name" value="GGDEF"/>
    <property type="match status" value="1"/>
</dbReference>
<dbReference type="SMART" id="SM00052">
    <property type="entry name" value="EAL"/>
    <property type="match status" value="1"/>
</dbReference>
<dbReference type="InterPro" id="IPR035965">
    <property type="entry name" value="PAS-like_dom_sf"/>
</dbReference>
<dbReference type="Pfam" id="PF13426">
    <property type="entry name" value="PAS_9"/>
    <property type="match status" value="1"/>
</dbReference>